<name>A0ACA9LVI2_9GLOM</name>
<dbReference type="Proteomes" id="UP000789366">
    <property type="component" value="Unassembled WGS sequence"/>
</dbReference>
<reference evidence="1" key="1">
    <citation type="submission" date="2021-06" db="EMBL/GenBank/DDBJ databases">
        <authorList>
            <person name="Kallberg Y."/>
            <person name="Tangrot J."/>
            <person name="Rosling A."/>
        </authorList>
    </citation>
    <scope>NUCLEOTIDE SEQUENCE</scope>
    <source>
        <strain evidence="1">28 12/20/2015</strain>
    </source>
</reference>
<evidence type="ECO:0000313" key="2">
    <source>
        <dbReference type="Proteomes" id="UP000789366"/>
    </source>
</evidence>
<accession>A0ACA9LVI2</accession>
<proteinExistence type="predicted"/>
<dbReference type="EMBL" id="CAJVPW010005326">
    <property type="protein sequence ID" value="CAG8553242.1"/>
    <property type="molecule type" value="Genomic_DNA"/>
</dbReference>
<organism evidence="1 2">
    <name type="scientific">Cetraspora pellucida</name>
    <dbReference type="NCBI Taxonomy" id="1433469"/>
    <lineage>
        <taxon>Eukaryota</taxon>
        <taxon>Fungi</taxon>
        <taxon>Fungi incertae sedis</taxon>
        <taxon>Mucoromycota</taxon>
        <taxon>Glomeromycotina</taxon>
        <taxon>Glomeromycetes</taxon>
        <taxon>Diversisporales</taxon>
        <taxon>Gigasporaceae</taxon>
        <taxon>Cetraspora</taxon>
    </lineage>
</organism>
<keyword evidence="2" id="KW-1185">Reference proteome</keyword>
<sequence>MPQIYTLSGISQRGVLKELGKGNKLGNLLFNRYLPSWTELEKLLNQANHDCEIAIKSSKINEIECLGTLHTALQKTKDILDLVVIEGIGPVSGVLQGAFIHRTCRGPGAGGVRNWNYNTIEDWFRDGIRLSKGMTHKNALAELWWGGGKGVIDRNTGIGCYVTAEDVGVKDDDMAAIFLRTRFTTCIPPQYGGSGNPSSPTARGVVRALEAAFSHIGKNSLQGVTVAVQGVGHVATAYIQYLLEKQVGHIIACDVDSQKIKAAEKTFSKEIKDGTVTFRLAKGSDHSILYEDVDAISPCGIGGILNNETIPNIKAKIVCGAANNQLKDLSKDGKLLAERGLIYVPGIVNCADEGSGYVENDPMFEKHLGDTWENSIYNLTKSVLSTSEKSSRTPQEVAIELAEKRSFVEHPIFEHRGIQIINSLVNSKEWKMKINAC</sequence>
<gene>
    <name evidence="1" type="ORF">SPELUC_LOCUS5296</name>
</gene>
<comment type="caution">
    <text evidence="1">The sequence shown here is derived from an EMBL/GenBank/DDBJ whole genome shotgun (WGS) entry which is preliminary data.</text>
</comment>
<evidence type="ECO:0000313" key="1">
    <source>
        <dbReference type="EMBL" id="CAG8553242.1"/>
    </source>
</evidence>
<protein>
    <submittedName>
        <fullName evidence="1">4102_t:CDS:1</fullName>
    </submittedName>
</protein>